<dbReference type="AlphaFoldDB" id="A0AAV2HYQ6"/>
<evidence type="ECO:0000313" key="1">
    <source>
        <dbReference type="EMBL" id="CAL1538671.1"/>
    </source>
</evidence>
<keyword evidence="2" id="KW-1185">Reference proteome</keyword>
<comment type="caution">
    <text evidence="1">The sequence shown here is derived from an EMBL/GenBank/DDBJ whole genome shotgun (WGS) entry which is preliminary data.</text>
</comment>
<dbReference type="Proteomes" id="UP001497497">
    <property type="component" value="Unassembled WGS sequence"/>
</dbReference>
<accession>A0AAV2HYQ6</accession>
<organism evidence="1 2">
    <name type="scientific">Lymnaea stagnalis</name>
    <name type="common">Great pond snail</name>
    <name type="synonym">Helix stagnalis</name>
    <dbReference type="NCBI Taxonomy" id="6523"/>
    <lineage>
        <taxon>Eukaryota</taxon>
        <taxon>Metazoa</taxon>
        <taxon>Spiralia</taxon>
        <taxon>Lophotrochozoa</taxon>
        <taxon>Mollusca</taxon>
        <taxon>Gastropoda</taxon>
        <taxon>Heterobranchia</taxon>
        <taxon>Euthyneura</taxon>
        <taxon>Panpulmonata</taxon>
        <taxon>Hygrophila</taxon>
        <taxon>Lymnaeoidea</taxon>
        <taxon>Lymnaeidae</taxon>
        <taxon>Lymnaea</taxon>
    </lineage>
</organism>
<evidence type="ECO:0000313" key="2">
    <source>
        <dbReference type="Proteomes" id="UP001497497"/>
    </source>
</evidence>
<proteinExistence type="predicted"/>
<sequence>MGNRPGRQGLRDDLFKGHLKRHFKHTDQKTLEVLSSEDKTWALTQHDANLFTFKSEKFPCGHHEVEESCDGESDLLRRKAACTKNPGHAHFIPVASFTIHHLPEPYRTDEVHELILLQAALTVKVTVTCTSPHRPEFYAESEAPFPFFGRSRDTLTRTGTGFVRSLALFNENECVPLSSSEYLSSSTQWQVVGVIEIQTSSHVVYDDVEVKQTTCALGYDAEDGSGVDIGGFEYKRGMWVDESNMVGVVDDLGVAIKLAKNVERYRELCENLRQVYGSSDADNRLAVMASHPHGCCKLISIGELTRETLLYRTESVAMYNYTVHTCPGCSGAYVYIMGNSHSGLNQRHMGVNAHGNHSGEGLRKR</sequence>
<reference evidence="1 2" key="1">
    <citation type="submission" date="2024-04" db="EMBL/GenBank/DDBJ databases">
        <authorList>
            <consortium name="Genoscope - CEA"/>
            <person name="William W."/>
        </authorList>
    </citation>
    <scope>NUCLEOTIDE SEQUENCE [LARGE SCALE GENOMIC DNA]</scope>
</reference>
<gene>
    <name evidence="1" type="ORF">GSLYS_00012492001</name>
</gene>
<name>A0AAV2HYQ6_LYMST</name>
<dbReference type="EMBL" id="CAXITT010000309">
    <property type="protein sequence ID" value="CAL1538671.1"/>
    <property type="molecule type" value="Genomic_DNA"/>
</dbReference>
<protein>
    <submittedName>
        <fullName evidence="1">Uncharacterized protein</fullName>
    </submittedName>
</protein>